<feature type="transmembrane region" description="Helical" evidence="8">
    <location>
        <begin position="539"/>
        <end position="570"/>
    </location>
</feature>
<comment type="caution">
    <text evidence="7">Lacks conserved residue(s) required for the propagation of feature annotation.</text>
</comment>
<keyword evidence="7" id="KW-0245">EGF-like domain</keyword>
<keyword evidence="4 8" id="KW-0812">Transmembrane</keyword>
<evidence type="ECO:0000256" key="6">
    <source>
        <dbReference type="ARBA" id="ARBA00023136"/>
    </source>
</evidence>
<dbReference type="PANTHER" id="PTHR14319:SF3">
    <property type="entry name" value="TRANSMEMBRANE PROTEIN-LIKE PROTEIN"/>
    <property type="match status" value="1"/>
</dbReference>
<evidence type="ECO:0000259" key="9">
    <source>
        <dbReference type="PROSITE" id="PS50026"/>
    </source>
</evidence>
<dbReference type="Pfam" id="PF12036">
    <property type="entry name" value="DUF3522"/>
    <property type="match status" value="2"/>
</dbReference>
<dbReference type="PROSITE" id="PS00022">
    <property type="entry name" value="EGF_1"/>
    <property type="match status" value="1"/>
</dbReference>
<dbReference type="AlphaFoldDB" id="A0A814BGV4"/>
<protein>
    <recommendedName>
        <fullName evidence="9">EGF-like domain-containing protein</fullName>
    </recommendedName>
</protein>
<reference evidence="10" key="1">
    <citation type="submission" date="2021-02" db="EMBL/GenBank/DDBJ databases">
        <authorList>
            <person name="Nowell W R."/>
        </authorList>
    </citation>
    <scope>NUCLEOTIDE SEQUENCE</scope>
</reference>
<feature type="transmembrane region" description="Helical" evidence="8">
    <location>
        <begin position="582"/>
        <end position="602"/>
    </location>
</feature>
<evidence type="ECO:0000256" key="7">
    <source>
        <dbReference type="PROSITE-ProRule" id="PRU00076"/>
    </source>
</evidence>
<dbReference type="PROSITE" id="PS01186">
    <property type="entry name" value="EGF_2"/>
    <property type="match status" value="1"/>
</dbReference>
<keyword evidence="5 8" id="KW-1133">Transmembrane helix</keyword>
<dbReference type="PROSITE" id="PS50026">
    <property type="entry name" value="EGF_3"/>
    <property type="match status" value="1"/>
</dbReference>
<evidence type="ECO:0000313" key="11">
    <source>
        <dbReference type="Proteomes" id="UP000663889"/>
    </source>
</evidence>
<comment type="similarity">
    <text evidence="2">Belongs to the TMEM8 family.</text>
</comment>
<dbReference type="GO" id="GO:0005886">
    <property type="term" value="C:plasma membrane"/>
    <property type="evidence" value="ECO:0007669"/>
    <property type="project" value="UniProtKB-SubCell"/>
</dbReference>
<gene>
    <name evidence="10" type="ORF">SEV965_LOCUS7096</name>
</gene>
<organism evidence="10 11">
    <name type="scientific">Rotaria sordida</name>
    <dbReference type="NCBI Taxonomy" id="392033"/>
    <lineage>
        <taxon>Eukaryota</taxon>
        <taxon>Metazoa</taxon>
        <taxon>Spiralia</taxon>
        <taxon>Gnathifera</taxon>
        <taxon>Rotifera</taxon>
        <taxon>Eurotatoria</taxon>
        <taxon>Bdelloidea</taxon>
        <taxon>Philodinida</taxon>
        <taxon>Philodinidae</taxon>
        <taxon>Rotaria</taxon>
    </lineage>
</organism>
<feature type="domain" description="EGF-like" evidence="9">
    <location>
        <begin position="419"/>
        <end position="459"/>
    </location>
</feature>
<proteinExistence type="inferred from homology"/>
<evidence type="ECO:0000256" key="2">
    <source>
        <dbReference type="ARBA" id="ARBA00005542"/>
    </source>
</evidence>
<feature type="transmembrane region" description="Helical" evidence="8">
    <location>
        <begin position="688"/>
        <end position="708"/>
    </location>
</feature>
<dbReference type="EMBL" id="CAJNOU010000243">
    <property type="protein sequence ID" value="CAF0929453.1"/>
    <property type="molecule type" value="Genomic_DNA"/>
</dbReference>
<dbReference type="InterPro" id="IPR021910">
    <property type="entry name" value="NGX6/PGAP6/MYMK"/>
</dbReference>
<comment type="subcellular location">
    <subcellularLocation>
        <location evidence="1">Cell membrane</location>
        <topology evidence="1">Multi-pass membrane protein</topology>
    </subcellularLocation>
</comment>
<feature type="transmembrane region" description="Helical" evidence="8">
    <location>
        <begin position="473"/>
        <end position="492"/>
    </location>
</feature>
<dbReference type="Proteomes" id="UP000663889">
    <property type="component" value="Unassembled WGS sequence"/>
</dbReference>
<dbReference type="InterPro" id="IPR000742">
    <property type="entry name" value="EGF"/>
</dbReference>
<evidence type="ECO:0000256" key="5">
    <source>
        <dbReference type="ARBA" id="ARBA00022989"/>
    </source>
</evidence>
<feature type="disulfide bond" evidence="7">
    <location>
        <begin position="449"/>
        <end position="458"/>
    </location>
</feature>
<evidence type="ECO:0000313" key="10">
    <source>
        <dbReference type="EMBL" id="CAF0929453.1"/>
    </source>
</evidence>
<feature type="transmembrane region" description="Helical" evidence="8">
    <location>
        <begin position="631"/>
        <end position="651"/>
    </location>
</feature>
<feature type="transmembrane region" description="Helical" evidence="8">
    <location>
        <begin position="499"/>
        <end position="519"/>
    </location>
</feature>
<name>A0A814BGV4_9BILA</name>
<keyword evidence="7" id="KW-1015">Disulfide bond</keyword>
<keyword evidence="3" id="KW-1003">Cell membrane</keyword>
<comment type="caution">
    <text evidence="10">The sequence shown here is derived from an EMBL/GenBank/DDBJ whole genome shotgun (WGS) entry which is preliminary data.</text>
</comment>
<evidence type="ECO:0000256" key="1">
    <source>
        <dbReference type="ARBA" id="ARBA00004651"/>
    </source>
</evidence>
<sequence>MIFDRYDFGQHYSRIRIFDYDSYSDAKFLKFNIRAPTIVANWSITVTTEGKCSNDFTNIHFYLQYGAYPLTAPRNESFPQTYITRRHNLFKLIFNQTLINPLIQLNSPSIGTWFAMIFIDRPTSTIEPRISNTGCNIYLSTWLDYQVVSIPLTLILNEPIQIVLINDKPSIYTSYYTLVGNSRIIILSEWSSNCDIIILAKINSLPNISLYDYKTVCKNKTCSMEIDQLSAFIWIYFQITVNNLSCLINPIHGKMLIRSIECLSFSNNFCIQSYPTRRIMFNYYYDFLYVPIYTTNRSNRGSTSSITLNGKDLSLYSYECIVDDRNIGGTLYLDFDSRIMPFVSPNVNVSIHGCISKYRPLLFDRCEYDYRIIIEKNSMVIRSLPYPEMALWYLTLQYVCNGAVNECANATLSLMFQISSSQCTKQQCGTYGVCRILTSQQNVFSTCSCIAGYRGYGCTDDTHAYTSKHLSSVLFLTISNLMFLPAIILAIYRHLYIEALIYFFNMFFSTFYHACDQDINKFCIFKYDGLQLSDFIGSYASFVITLITMAIIPRIIKAFLFMLGILTCIVINSRDRFDHLQFICLISITFIFTILTWIIVSIKYRRLQPSSKRILTCIVINSRDRFDHLQFIWLISITFIFTILTWIIVSIKYRRLQPSSKRLLLYMPGFLLAFAGLILFAFCETDKNYWYIHSLWHIFIASSILFFLPHKNFYKKESVKQRLRPAQPNININIDSPSIGTDNQVIALPIDNTSLSSSNTDSSKKSTDDLLH</sequence>
<evidence type="ECO:0000256" key="8">
    <source>
        <dbReference type="SAM" id="Phobius"/>
    </source>
</evidence>
<evidence type="ECO:0000256" key="3">
    <source>
        <dbReference type="ARBA" id="ARBA00022475"/>
    </source>
</evidence>
<accession>A0A814BGV4</accession>
<evidence type="ECO:0000256" key="4">
    <source>
        <dbReference type="ARBA" id="ARBA00022692"/>
    </source>
</evidence>
<feature type="transmembrane region" description="Helical" evidence="8">
    <location>
        <begin position="663"/>
        <end position="682"/>
    </location>
</feature>
<dbReference type="PANTHER" id="PTHR14319">
    <property type="entry name" value="FIVE-SPAN TRANSMEMBRANE PROTEIN M83"/>
    <property type="match status" value="1"/>
</dbReference>
<keyword evidence="6 8" id="KW-0472">Membrane</keyword>